<dbReference type="InterPro" id="IPR001394">
    <property type="entry name" value="Peptidase_C19_UCH"/>
</dbReference>
<dbReference type="GO" id="GO:0016579">
    <property type="term" value="P:protein deubiquitination"/>
    <property type="evidence" value="ECO:0007669"/>
    <property type="project" value="InterPro"/>
</dbReference>
<dbReference type="Pfam" id="PF00443">
    <property type="entry name" value="UCH"/>
    <property type="match status" value="1"/>
</dbReference>
<dbReference type="GO" id="GO:0004843">
    <property type="term" value="F:cysteine-type deubiquitinase activity"/>
    <property type="evidence" value="ECO:0007669"/>
    <property type="project" value="InterPro"/>
</dbReference>
<organism evidence="2 3">
    <name type="scientific">Piedraia hortae CBS 480.64</name>
    <dbReference type="NCBI Taxonomy" id="1314780"/>
    <lineage>
        <taxon>Eukaryota</taxon>
        <taxon>Fungi</taxon>
        <taxon>Dikarya</taxon>
        <taxon>Ascomycota</taxon>
        <taxon>Pezizomycotina</taxon>
        <taxon>Dothideomycetes</taxon>
        <taxon>Dothideomycetidae</taxon>
        <taxon>Capnodiales</taxon>
        <taxon>Piedraiaceae</taxon>
        <taxon>Piedraia</taxon>
    </lineage>
</organism>
<accession>A0A6A7C8H8</accession>
<dbReference type="Gene3D" id="3.90.70.10">
    <property type="entry name" value="Cysteine proteinases"/>
    <property type="match status" value="1"/>
</dbReference>
<reference evidence="2" key="1">
    <citation type="journal article" date="2020" name="Stud. Mycol.">
        <title>101 Dothideomycetes genomes: a test case for predicting lifestyles and emergence of pathogens.</title>
        <authorList>
            <person name="Haridas S."/>
            <person name="Albert R."/>
            <person name="Binder M."/>
            <person name="Bloem J."/>
            <person name="Labutti K."/>
            <person name="Salamov A."/>
            <person name="Andreopoulos B."/>
            <person name="Baker S."/>
            <person name="Barry K."/>
            <person name="Bills G."/>
            <person name="Bluhm B."/>
            <person name="Cannon C."/>
            <person name="Castanera R."/>
            <person name="Culley D."/>
            <person name="Daum C."/>
            <person name="Ezra D."/>
            <person name="Gonzalez J."/>
            <person name="Henrissat B."/>
            <person name="Kuo A."/>
            <person name="Liang C."/>
            <person name="Lipzen A."/>
            <person name="Lutzoni F."/>
            <person name="Magnuson J."/>
            <person name="Mondo S."/>
            <person name="Nolan M."/>
            <person name="Ohm R."/>
            <person name="Pangilinan J."/>
            <person name="Park H.-J."/>
            <person name="Ramirez L."/>
            <person name="Alfaro M."/>
            <person name="Sun H."/>
            <person name="Tritt A."/>
            <person name="Yoshinaga Y."/>
            <person name="Zwiers L.-H."/>
            <person name="Turgeon B."/>
            <person name="Goodwin S."/>
            <person name="Spatafora J."/>
            <person name="Crous P."/>
            <person name="Grigoriev I."/>
        </authorList>
    </citation>
    <scope>NUCLEOTIDE SEQUENCE</scope>
    <source>
        <strain evidence="2">CBS 480.64</strain>
    </source>
</reference>
<evidence type="ECO:0000313" key="2">
    <source>
        <dbReference type="EMBL" id="KAF2862938.1"/>
    </source>
</evidence>
<dbReference type="AlphaFoldDB" id="A0A6A7C8H8"/>
<name>A0A6A7C8H8_9PEZI</name>
<feature type="domain" description="Peptidase C19 ubiquitin carboxyl-terminal hydrolase" evidence="1">
    <location>
        <begin position="30"/>
        <end position="179"/>
    </location>
</feature>
<dbReference type="EMBL" id="MU005963">
    <property type="protein sequence ID" value="KAF2862938.1"/>
    <property type="molecule type" value="Genomic_DNA"/>
</dbReference>
<dbReference type="SUPFAM" id="SSF54001">
    <property type="entry name" value="Cysteine proteinases"/>
    <property type="match status" value="1"/>
</dbReference>
<sequence>MSDMLIPSLVVRGKIGKSCPRYLKQIRTLGFYNKENLCYRNATYAALVHMLETYHYLGNVHKTCGRKPYTCTMCAMQGLLATHWNYVPKSGSPDRYEDHGPLHPAIMYLNFAVLYNFPNGQGGLEEYLDELQWENADFTCMLLEQLRSHEDKSNDEVSIEKLFDINLKSEWKCEGCGITRTIRESTQGVEIEPHVGKASKNELSRLLTKFSINIAT</sequence>
<gene>
    <name evidence="2" type="ORF">K470DRAFT_268508</name>
</gene>
<evidence type="ECO:0000259" key="1">
    <source>
        <dbReference type="Pfam" id="PF00443"/>
    </source>
</evidence>
<keyword evidence="3" id="KW-1185">Reference proteome</keyword>
<protein>
    <recommendedName>
        <fullName evidence="1">Peptidase C19 ubiquitin carboxyl-terminal hydrolase domain-containing protein</fullName>
    </recommendedName>
</protein>
<dbReference type="InterPro" id="IPR038765">
    <property type="entry name" value="Papain-like_cys_pep_sf"/>
</dbReference>
<evidence type="ECO:0000313" key="3">
    <source>
        <dbReference type="Proteomes" id="UP000799421"/>
    </source>
</evidence>
<dbReference type="Proteomes" id="UP000799421">
    <property type="component" value="Unassembled WGS sequence"/>
</dbReference>
<proteinExistence type="predicted"/>